<dbReference type="Proteomes" id="UP000521872">
    <property type="component" value="Unassembled WGS sequence"/>
</dbReference>
<feature type="transmembrane region" description="Helical" evidence="7">
    <location>
        <begin position="124"/>
        <end position="144"/>
    </location>
</feature>
<feature type="transmembrane region" description="Helical" evidence="7">
    <location>
        <begin position="182"/>
        <end position="203"/>
    </location>
</feature>
<proteinExistence type="inferred from homology"/>
<dbReference type="Gene3D" id="1.20.1250.20">
    <property type="entry name" value="MFS general substrate transporter like domains"/>
    <property type="match status" value="2"/>
</dbReference>
<dbReference type="AlphaFoldDB" id="A0A8H4R5D6"/>
<evidence type="ECO:0000256" key="7">
    <source>
        <dbReference type="SAM" id="Phobius"/>
    </source>
</evidence>
<sequence>MSSNIDTWAQKQDAIRRDDIQDVVTPKRPELALLTGSCLHTSSSKFDEITISATCTPKPTPTTENLTQLPQTSNICCATTDRLGWRLASGYFAFFMCGWGDGVTGTILPYFMADYHVSYMMSSLLFAGSTLGFVIGTLLLELLVNSLGRFDVEREQWSWIPRVFSRSRPHSTVAFSTSQARLLSLLFSSSVHGAFFVMMGARGGFGGSFAAYSVAAFARAILTGTLNAYYAQVRKQSIGYAYGLWSVGGAISPIVCQAIISMGVPWHKFYFGSLVLSAFNATFLSFTFRPTPAEFDSDLRAAIRETRAHSDEKFWPSNTVSTAEELGDQKNTMHHLRTPPNRNTLAMAVRLPYQWAIGLFALLYCGCETSTQGFMVSYLLGTRSANPRTVGYVTSGFWAGIAVKLYAAKILDTSMHVSIFDYAATYLMTDHDSGQLFRLVGLTMEILIWRVNSNVGDSVATAIIGVVFAPIFPGCLTLANDLLPPEIQMVSMGLISATASFGSSLFSFIAGVVSSAKGVNTLVYITVPLAASVSLLWALFPSKLPSQR</sequence>
<comment type="subcellular location">
    <subcellularLocation>
        <location evidence="1">Endomembrane system</location>
        <topology evidence="1">Multi-pass membrane protein</topology>
    </subcellularLocation>
</comment>
<keyword evidence="4 7" id="KW-0812">Transmembrane</keyword>
<feature type="transmembrane region" description="Helical" evidence="7">
    <location>
        <begin position="458"/>
        <end position="479"/>
    </location>
</feature>
<organism evidence="8 9">
    <name type="scientific">Agrocybe pediades</name>
    <dbReference type="NCBI Taxonomy" id="84607"/>
    <lineage>
        <taxon>Eukaryota</taxon>
        <taxon>Fungi</taxon>
        <taxon>Dikarya</taxon>
        <taxon>Basidiomycota</taxon>
        <taxon>Agaricomycotina</taxon>
        <taxon>Agaricomycetes</taxon>
        <taxon>Agaricomycetidae</taxon>
        <taxon>Agaricales</taxon>
        <taxon>Agaricineae</taxon>
        <taxon>Strophariaceae</taxon>
        <taxon>Agrocybe</taxon>
    </lineage>
</organism>
<dbReference type="PANTHER" id="PTHR23514:SF3">
    <property type="entry name" value="BYPASS OF STOP CODON PROTEIN 6"/>
    <property type="match status" value="1"/>
</dbReference>
<feature type="transmembrane region" description="Helical" evidence="7">
    <location>
        <begin position="269"/>
        <end position="288"/>
    </location>
</feature>
<reference evidence="8 9" key="1">
    <citation type="submission" date="2019-12" db="EMBL/GenBank/DDBJ databases">
        <authorList>
            <person name="Floudas D."/>
            <person name="Bentzer J."/>
            <person name="Ahren D."/>
            <person name="Johansson T."/>
            <person name="Persson P."/>
            <person name="Tunlid A."/>
        </authorList>
    </citation>
    <scope>NUCLEOTIDE SEQUENCE [LARGE SCALE GENOMIC DNA]</scope>
    <source>
        <strain evidence="8 9">CBS 102.39</strain>
    </source>
</reference>
<name>A0A8H4R5D6_9AGAR</name>
<feature type="transmembrane region" description="Helical" evidence="7">
    <location>
        <begin position="522"/>
        <end position="540"/>
    </location>
</feature>
<evidence type="ECO:0000256" key="4">
    <source>
        <dbReference type="ARBA" id="ARBA00022692"/>
    </source>
</evidence>
<keyword evidence="6 7" id="KW-0472">Membrane</keyword>
<evidence type="ECO:0000313" key="8">
    <source>
        <dbReference type="EMBL" id="KAF4623198.1"/>
    </source>
</evidence>
<evidence type="ECO:0000256" key="5">
    <source>
        <dbReference type="ARBA" id="ARBA00022989"/>
    </source>
</evidence>
<keyword evidence="3" id="KW-0813">Transport</keyword>
<evidence type="ECO:0000256" key="3">
    <source>
        <dbReference type="ARBA" id="ARBA00022448"/>
    </source>
</evidence>
<comment type="caution">
    <text evidence="8">The sequence shown here is derived from an EMBL/GenBank/DDBJ whole genome shotgun (WGS) entry which is preliminary data.</text>
</comment>
<comment type="similarity">
    <text evidence="2">Belongs to the major facilitator superfamily.</text>
</comment>
<feature type="transmembrane region" description="Helical" evidence="7">
    <location>
        <begin position="491"/>
        <end position="516"/>
    </location>
</feature>
<dbReference type="EMBL" id="JAACJL010000001">
    <property type="protein sequence ID" value="KAF4623198.1"/>
    <property type="molecule type" value="Genomic_DNA"/>
</dbReference>
<feature type="transmembrane region" description="Helical" evidence="7">
    <location>
        <begin position="242"/>
        <end position="263"/>
    </location>
</feature>
<accession>A0A8H4R5D6</accession>
<dbReference type="GO" id="GO:0012505">
    <property type="term" value="C:endomembrane system"/>
    <property type="evidence" value="ECO:0007669"/>
    <property type="project" value="UniProtKB-SubCell"/>
</dbReference>
<gene>
    <name evidence="8" type="ORF">D9613_001623</name>
</gene>
<evidence type="ECO:0008006" key="10">
    <source>
        <dbReference type="Google" id="ProtNLM"/>
    </source>
</evidence>
<keyword evidence="9" id="KW-1185">Reference proteome</keyword>
<evidence type="ECO:0000313" key="9">
    <source>
        <dbReference type="Proteomes" id="UP000521872"/>
    </source>
</evidence>
<dbReference type="InterPro" id="IPR051788">
    <property type="entry name" value="MFS_Transporter"/>
</dbReference>
<protein>
    <recommendedName>
        <fullName evidence="10">MFS general substrate transporter</fullName>
    </recommendedName>
</protein>
<dbReference type="PANTHER" id="PTHR23514">
    <property type="entry name" value="BYPASS OF STOP CODON PROTEIN 6"/>
    <property type="match status" value="1"/>
</dbReference>
<feature type="transmembrane region" description="Helical" evidence="7">
    <location>
        <begin position="209"/>
        <end position="230"/>
    </location>
</feature>
<evidence type="ECO:0000256" key="2">
    <source>
        <dbReference type="ARBA" id="ARBA00008335"/>
    </source>
</evidence>
<dbReference type="SUPFAM" id="SSF103473">
    <property type="entry name" value="MFS general substrate transporter"/>
    <property type="match status" value="1"/>
</dbReference>
<evidence type="ECO:0000256" key="6">
    <source>
        <dbReference type="ARBA" id="ARBA00023136"/>
    </source>
</evidence>
<dbReference type="GO" id="GO:0016020">
    <property type="term" value="C:membrane"/>
    <property type="evidence" value="ECO:0007669"/>
    <property type="project" value="TreeGrafter"/>
</dbReference>
<keyword evidence="5 7" id="KW-1133">Transmembrane helix</keyword>
<dbReference type="InterPro" id="IPR036259">
    <property type="entry name" value="MFS_trans_sf"/>
</dbReference>
<feature type="transmembrane region" description="Helical" evidence="7">
    <location>
        <begin position="91"/>
        <end position="112"/>
    </location>
</feature>
<evidence type="ECO:0000256" key="1">
    <source>
        <dbReference type="ARBA" id="ARBA00004127"/>
    </source>
</evidence>